<dbReference type="Proteomes" id="UP000095287">
    <property type="component" value="Unplaced"/>
</dbReference>
<reference evidence="5" key="1">
    <citation type="submission" date="2016-11" db="UniProtKB">
        <authorList>
            <consortium name="WormBaseParasite"/>
        </authorList>
    </citation>
    <scope>IDENTIFICATION</scope>
</reference>
<sequence length="587" mass="66250">MKPSDMETSSDPGDLLRRSLQMLERSQLNLEGSLASLAIENTLSRLVEAQEELRQMVMVLITRTDVPAASPSSTNGTDLTERDPSPSVKNEEGELIESTDLPVTTTFAERDEVTLTEGLPTKNPAPSVKHEEFDARTPASPLVQMDEEEDEISSVSSVSSEEDFDLDDEGMIATESTSANVPEEDVCRSLLAFFLIGIQEQVRSGCLTRGQLAAAKKFAVMESRTTDPRNEEEEEARSSENEVIEESDGDENESSLGSENRDEEEITSEEDEDEISDTEAPMPRSSEEASASTSTYLELLSTWKCAVCGKVIKGRWQHRQYHIFFHEGLKLSCPVCAVKICHTNFSRHLKMVHGTRRSSLPARTKAQLQVELDKHNQVAIECERKYFPPRSFVSFAETSTKKEVGPSCRKCGKIYVDITIRRDHVGFHRNMKIPCPLSECKFFTRARAMIAHLYKTHGKTLVKLTKRERERFEEARRKFNEEVDAAMEDYFPDLPRPKGVLSCKKCGKRVATPVKRRDHVGAHLNATFPCPFSECAYSGRVNMMAIHVSKKHGKNLQSLGDKERRQYEDAKKTFHEQVDAVMEEYFS</sequence>
<dbReference type="InterPro" id="IPR013087">
    <property type="entry name" value="Znf_C2H2_type"/>
</dbReference>
<feature type="region of interest" description="Disordered" evidence="2">
    <location>
        <begin position="65"/>
        <end position="94"/>
    </location>
</feature>
<feature type="compositionally biased region" description="Acidic residues" evidence="2">
    <location>
        <begin position="261"/>
        <end position="277"/>
    </location>
</feature>
<proteinExistence type="predicted"/>
<feature type="domain" description="C2H2-type" evidence="3">
    <location>
        <begin position="408"/>
        <end position="428"/>
    </location>
</feature>
<evidence type="ECO:0000313" key="4">
    <source>
        <dbReference type="Proteomes" id="UP000095287"/>
    </source>
</evidence>
<keyword evidence="4" id="KW-1185">Reference proteome</keyword>
<feature type="compositionally biased region" description="Acidic residues" evidence="2">
    <location>
        <begin position="242"/>
        <end position="253"/>
    </location>
</feature>
<evidence type="ECO:0000256" key="2">
    <source>
        <dbReference type="SAM" id="MobiDB-lite"/>
    </source>
</evidence>
<accession>A0A1I8ABT7</accession>
<organism evidence="4 5">
    <name type="scientific">Steinernema glaseri</name>
    <dbReference type="NCBI Taxonomy" id="37863"/>
    <lineage>
        <taxon>Eukaryota</taxon>
        <taxon>Metazoa</taxon>
        <taxon>Ecdysozoa</taxon>
        <taxon>Nematoda</taxon>
        <taxon>Chromadorea</taxon>
        <taxon>Rhabditida</taxon>
        <taxon>Tylenchina</taxon>
        <taxon>Panagrolaimomorpha</taxon>
        <taxon>Strongyloidoidea</taxon>
        <taxon>Steinernematidae</taxon>
        <taxon>Steinernema</taxon>
    </lineage>
</organism>
<dbReference type="PROSITE" id="PS00028">
    <property type="entry name" value="ZINC_FINGER_C2H2_1"/>
    <property type="match status" value="2"/>
</dbReference>
<dbReference type="SMART" id="SM00355">
    <property type="entry name" value="ZnF_C2H2"/>
    <property type="match status" value="6"/>
</dbReference>
<evidence type="ECO:0000256" key="1">
    <source>
        <dbReference type="SAM" id="Coils"/>
    </source>
</evidence>
<feature type="compositionally biased region" description="Basic and acidic residues" evidence="2">
    <location>
        <begin position="79"/>
        <end position="92"/>
    </location>
</feature>
<dbReference type="AlphaFoldDB" id="A0A1I8ABT7"/>
<evidence type="ECO:0000313" key="5">
    <source>
        <dbReference type="WBParaSite" id="L893_g4128.t1"/>
    </source>
</evidence>
<name>A0A1I8ABT7_9BILA</name>
<keyword evidence="1" id="KW-0175">Coiled coil</keyword>
<feature type="domain" description="C2H2-type" evidence="3">
    <location>
        <begin position="503"/>
        <end position="523"/>
    </location>
</feature>
<feature type="coiled-coil region" evidence="1">
    <location>
        <begin position="462"/>
        <end position="489"/>
    </location>
</feature>
<protein>
    <submittedName>
        <fullName evidence="5">C2H2-type domain-containing protein</fullName>
    </submittedName>
</protein>
<feature type="region of interest" description="Disordered" evidence="2">
    <location>
        <begin position="221"/>
        <end position="290"/>
    </location>
</feature>
<dbReference type="WBParaSite" id="L893_g4128.t1">
    <property type="protein sequence ID" value="L893_g4128.t1"/>
    <property type="gene ID" value="L893_g4128"/>
</dbReference>
<evidence type="ECO:0000259" key="3">
    <source>
        <dbReference type="PROSITE" id="PS00028"/>
    </source>
</evidence>